<organism evidence="3 4">
    <name type="scientific">Thiosulfativibrio zosterae</name>
    <dbReference type="NCBI Taxonomy" id="2675053"/>
    <lineage>
        <taxon>Bacteria</taxon>
        <taxon>Pseudomonadati</taxon>
        <taxon>Pseudomonadota</taxon>
        <taxon>Gammaproteobacteria</taxon>
        <taxon>Thiotrichales</taxon>
        <taxon>Piscirickettsiaceae</taxon>
        <taxon>Thiosulfativibrio</taxon>
    </lineage>
</organism>
<keyword evidence="3" id="KW-0808">Transferase</keyword>
<dbReference type="Pfam" id="PF00534">
    <property type="entry name" value="Glycos_transf_1"/>
    <property type="match status" value="1"/>
</dbReference>
<dbReference type="CDD" id="cd03794">
    <property type="entry name" value="GT4_WbuB-like"/>
    <property type="match status" value="1"/>
</dbReference>
<evidence type="ECO:0000313" key="3">
    <source>
        <dbReference type="EMBL" id="BBP44492.1"/>
    </source>
</evidence>
<dbReference type="Gene3D" id="3.40.50.2000">
    <property type="entry name" value="Glycogen Phosphorylase B"/>
    <property type="match status" value="2"/>
</dbReference>
<name>A0A6F8PQT5_9GAMM</name>
<dbReference type="PANTHER" id="PTHR45947:SF3">
    <property type="entry name" value="SULFOQUINOVOSYL TRANSFERASE SQD2"/>
    <property type="match status" value="1"/>
</dbReference>
<evidence type="ECO:0000259" key="2">
    <source>
        <dbReference type="Pfam" id="PF13579"/>
    </source>
</evidence>
<dbReference type="InterPro" id="IPR028098">
    <property type="entry name" value="Glyco_trans_4-like_N"/>
</dbReference>
<evidence type="ECO:0000259" key="1">
    <source>
        <dbReference type="Pfam" id="PF00534"/>
    </source>
</evidence>
<dbReference type="Pfam" id="PF13579">
    <property type="entry name" value="Glyco_trans_4_4"/>
    <property type="match status" value="1"/>
</dbReference>
<sequence length="405" mass="45212">MKILLISTNYSPELTGIGKYSGEMTEWLAKHGHDVRVICAPPYYPEWKVSEDYSAWKYQKQSSENLTVYRCPIWVPAKPSGLKRLLHLASFALTSLPVVLRHIFWRADVIICVEPPLFNSFGAILTSKLSGAKSILHIQDFEVDAAFELGIVKANWLKRFIYGVERFLMRRFDKVSTISEAMLKKLDEKDIAKDKQLFFPNWVDTSFIHPLSTVSEYRSELNIPLDKPVVLYSGNMGEKQGLEIVIEAAKNLANDNIQFIMCGSGAALDRLQTLAKGLDNILWLPLQPFERLNEFLNLADIHLLPQQAGAADLVMPSKLTGILSSGRPVVATAQQGTQVACVVEGKGMVVAPADSEAFSAAIKTLANNPKLRNELGINARTYAENNLEYNSIMSNLETELKLLAR</sequence>
<dbReference type="Proteomes" id="UP000501466">
    <property type="component" value="Chromosome"/>
</dbReference>
<dbReference type="InterPro" id="IPR050194">
    <property type="entry name" value="Glycosyltransferase_grp1"/>
</dbReference>
<feature type="domain" description="Glycosyl transferase family 1" evidence="1">
    <location>
        <begin position="216"/>
        <end position="380"/>
    </location>
</feature>
<proteinExistence type="predicted"/>
<dbReference type="EMBL" id="AP021888">
    <property type="protein sequence ID" value="BBP44492.1"/>
    <property type="molecule type" value="Genomic_DNA"/>
</dbReference>
<dbReference type="SUPFAM" id="SSF53756">
    <property type="entry name" value="UDP-Glycosyltransferase/glycogen phosphorylase"/>
    <property type="match status" value="1"/>
</dbReference>
<dbReference type="RefSeq" id="WP_173292206.1">
    <property type="nucleotide sequence ID" value="NZ_AP021888.1"/>
</dbReference>
<feature type="domain" description="Glycosyltransferase subfamily 4-like N-terminal" evidence="2">
    <location>
        <begin position="15"/>
        <end position="202"/>
    </location>
</feature>
<protein>
    <submittedName>
        <fullName evidence="3">Glycosyltransferase WbuB</fullName>
    </submittedName>
</protein>
<dbReference type="GO" id="GO:0016758">
    <property type="term" value="F:hexosyltransferase activity"/>
    <property type="evidence" value="ECO:0007669"/>
    <property type="project" value="TreeGrafter"/>
</dbReference>
<accession>A0A6F8PQT5</accession>
<dbReference type="NCBIfam" id="NF007640">
    <property type="entry name" value="PRK10307.1"/>
    <property type="match status" value="1"/>
</dbReference>
<dbReference type="KEGG" id="tzo:THMIRHAT_22380"/>
<keyword evidence="4" id="KW-1185">Reference proteome</keyword>
<dbReference type="AlphaFoldDB" id="A0A6F8PQT5"/>
<dbReference type="PANTHER" id="PTHR45947">
    <property type="entry name" value="SULFOQUINOVOSYL TRANSFERASE SQD2"/>
    <property type="match status" value="1"/>
</dbReference>
<dbReference type="InterPro" id="IPR001296">
    <property type="entry name" value="Glyco_trans_1"/>
</dbReference>
<gene>
    <name evidence="3" type="ORF">THMIRHAT_22380</name>
</gene>
<evidence type="ECO:0000313" key="4">
    <source>
        <dbReference type="Proteomes" id="UP000501466"/>
    </source>
</evidence>
<reference evidence="4" key="1">
    <citation type="submission" date="2019-11" db="EMBL/GenBank/DDBJ databases">
        <title>Isolation and characterization of two novel species in the genus Thiomicrorhabdus.</title>
        <authorList>
            <person name="Mochizuki J."/>
            <person name="Kojima H."/>
            <person name="Fukui M."/>
        </authorList>
    </citation>
    <scope>NUCLEOTIDE SEQUENCE [LARGE SCALE GENOMIC DNA]</scope>
    <source>
        <strain evidence="4">AkT22</strain>
    </source>
</reference>